<keyword evidence="8" id="KW-1185">Reference proteome</keyword>
<proteinExistence type="predicted"/>
<evidence type="ECO:0000259" key="6">
    <source>
        <dbReference type="PROSITE" id="PS51198"/>
    </source>
</evidence>
<organism evidence="7 8">
    <name type="scientific">Streptomyces endocoffeicus</name>
    <dbReference type="NCBI Taxonomy" id="2898945"/>
    <lineage>
        <taxon>Bacteria</taxon>
        <taxon>Bacillati</taxon>
        <taxon>Actinomycetota</taxon>
        <taxon>Actinomycetes</taxon>
        <taxon>Kitasatosporales</taxon>
        <taxon>Streptomycetaceae</taxon>
        <taxon>Streptomyces</taxon>
    </lineage>
</organism>
<dbReference type="PROSITE" id="PS51198">
    <property type="entry name" value="UVRD_HELICASE_ATP_BIND"/>
    <property type="match status" value="1"/>
</dbReference>
<accession>A0ABS1PQA6</accession>
<dbReference type="SUPFAM" id="SSF52540">
    <property type="entry name" value="P-loop containing nucleoside triphosphate hydrolases"/>
    <property type="match status" value="1"/>
</dbReference>
<dbReference type="PANTHER" id="PTHR11070">
    <property type="entry name" value="UVRD / RECB / PCRA DNA HELICASE FAMILY MEMBER"/>
    <property type="match status" value="1"/>
</dbReference>
<evidence type="ECO:0000256" key="5">
    <source>
        <dbReference type="PROSITE-ProRule" id="PRU00560"/>
    </source>
</evidence>
<comment type="caution">
    <text evidence="7">The sequence shown here is derived from an EMBL/GenBank/DDBJ whole genome shotgun (WGS) entry which is preliminary data.</text>
</comment>
<dbReference type="RefSeq" id="WP_201852589.1">
    <property type="nucleotide sequence ID" value="NZ_JAERRG010000007.1"/>
</dbReference>
<keyword evidence="1 5" id="KW-0547">Nucleotide-binding</keyword>
<keyword evidence="4 5" id="KW-0067">ATP-binding</keyword>
<gene>
    <name evidence="7" type="ORF">JK364_19720</name>
</gene>
<sequence>MPSHAPDHPDPLARERAHLTASRAALRAMRADVEALDLRDVAANWVNAEALHHQVSERIKALADLADTPLFFGRLDYLHAPGAEVAEGAEGERFYIGRRHVHDADGDPMVIDWRAPVSQPFYQASKKAPMEIGLRRRFGYTGGELTAYEDERLSDPTTETFSGSAGGSQTSKLLQSEIERPRVGPMRDIVATIQPEQDEIVRQGIGGTICVQGAPGTGKTAVGLHRVAYLLYAHRERLARSGTLVIGPNRSFLHYIEQVLPALGELQVAQATVEDLVTRPSLGAVTRGTDSADAARIKGDARLAEVLRRALRSYVTRPTEPCVVVRGSRRWRVPAYELEEIVEELLTRDIRYGAAREALPRRIAHAVLVRMEQAGEAPDDRVQDTVARNPAVKAAVKAVWPPVDPAKLVLRLLSDADFLAEHAEGVLDADEQKTILWAKPSRGVKSAKWSPADLVLIDEAADLIERTPSLGHVVLDEAQDLSPMQYRAVGRRCSTGSATVLGDIAQGTTPWATASWEEALIHLGKEGAGIEELTQGFRVPREVIAYASRLLPAIAPGLSEATSIREAAGDFSVRAVSSAELDAAVIAACHEALRHEGSIGLIAADARIPALAQALDAAGLTHLTPGEETSAESRLTLVPATLAKGLEYDYVVLDEPAAVVDGEPDERTGLRRLYVALTRAVSGLTVVHGAPLPERLS</sequence>
<evidence type="ECO:0000256" key="1">
    <source>
        <dbReference type="ARBA" id="ARBA00022741"/>
    </source>
</evidence>
<name>A0ABS1PQA6_9ACTN</name>
<feature type="binding site" evidence="5">
    <location>
        <begin position="213"/>
        <end position="220"/>
    </location>
    <ligand>
        <name>ATP</name>
        <dbReference type="ChEBI" id="CHEBI:30616"/>
    </ligand>
</feature>
<evidence type="ECO:0000256" key="4">
    <source>
        <dbReference type="ARBA" id="ARBA00022840"/>
    </source>
</evidence>
<dbReference type="Proteomes" id="UP000621510">
    <property type="component" value="Unassembled WGS sequence"/>
</dbReference>
<keyword evidence="2 5" id="KW-0378">Hydrolase</keyword>
<evidence type="ECO:0000313" key="7">
    <source>
        <dbReference type="EMBL" id="MBL1114605.1"/>
    </source>
</evidence>
<keyword evidence="3 5" id="KW-0347">Helicase</keyword>
<dbReference type="Gene3D" id="3.40.50.300">
    <property type="entry name" value="P-loop containing nucleotide triphosphate hydrolases"/>
    <property type="match status" value="2"/>
</dbReference>
<dbReference type="EMBL" id="JAERRG010000007">
    <property type="protein sequence ID" value="MBL1114605.1"/>
    <property type="molecule type" value="Genomic_DNA"/>
</dbReference>
<protein>
    <submittedName>
        <fullName evidence="7">AAA family ATPase</fullName>
    </submittedName>
</protein>
<feature type="domain" description="UvrD-like helicase ATP-binding" evidence="6">
    <location>
        <begin position="192"/>
        <end position="549"/>
    </location>
</feature>
<dbReference type="InterPro" id="IPR014016">
    <property type="entry name" value="UvrD-like_ATP-bd"/>
</dbReference>
<dbReference type="PANTHER" id="PTHR11070:SF45">
    <property type="entry name" value="DNA 3'-5' HELICASE"/>
    <property type="match status" value="1"/>
</dbReference>
<dbReference type="InterPro" id="IPR027417">
    <property type="entry name" value="P-loop_NTPase"/>
</dbReference>
<reference evidence="7 8" key="1">
    <citation type="submission" date="2021-01" db="EMBL/GenBank/DDBJ databases">
        <title>WGS of actinomycetes isolated from Thailand.</title>
        <authorList>
            <person name="Thawai C."/>
        </authorList>
    </citation>
    <scope>NUCLEOTIDE SEQUENCE [LARGE SCALE GENOMIC DNA]</scope>
    <source>
        <strain evidence="7 8">CA3R110</strain>
    </source>
</reference>
<evidence type="ECO:0000313" key="8">
    <source>
        <dbReference type="Proteomes" id="UP000621510"/>
    </source>
</evidence>
<evidence type="ECO:0000256" key="2">
    <source>
        <dbReference type="ARBA" id="ARBA00022801"/>
    </source>
</evidence>
<dbReference type="InterPro" id="IPR000212">
    <property type="entry name" value="DNA_helicase_UvrD/REP"/>
</dbReference>
<evidence type="ECO:0000256" key="3">
    <source>
        <dbReference type="ARBA" id="ARBA00022806"/>
    </source>
</evidence>